<feature type="transmembrane region" description="Helical" evidence="1">
    <location>
        <begin position="35"/>
        <end position="56"/>
    </location>
</feature>
<sequence length="759" mass="84996">MFIKSKWSAITAYCIALLIILTVYGAIPFLSVPTLAQVVWASGFAESFVNAGWPSIKAFNFGLPDNAAIAFGLAGAFLQSTFIAIFGMHPADAYAMGAVLWLALSLWGAIRLCQFLGTSFALGSFLSLIYLTLPIVWRHDIFSMLSFGFALLPLYLYLAFRVIYDLPKTRLYSRYWLITVFKFIAVSLLSVFMDGYTFVMFFAACGLIWFVAFIREDVKRKLLVYQSLPVILLSALVSYLLYTLYVGTSEYSPSPMSFFRGWGVDLVMLLIPSQGVAWLWDALGISVPRSSNDFFGDASVWMTTFALPLIIVGVVGYCFARRNRYALPLLLVALIGFYFSLGPSLKVNSVRPVDENGKVLVQGQLMPPEAALIPTGNAIIYEHVPGFNSMRATYRWSGLMFTALWGLSVLFIISMSSTYTGYFISSIIIAFLIISNLPDIPNRLKQGINYHIAMHQMDTDFAPLADYLGKEARVFFAPPGNDFIVNYLAATGNYRAFNIGGDKNLEMARKAWPQPIKQMQLFNPGPYFVEELKIILLDDIADYVVIPYFDMLWGAHAWPPNRNEIITRKEKFSHVVDIFEKDSLFNVKNEKLYAIISLSPDANMQHIQSALREASRIYNCQPPKCLHWEAEHENIPMKVGKQVSNAVRSTGQSGFLVYGPYKTMNAGSYMLELRGMINSTNGRVITDVVGDKGQHTFARFEGVDGVNLGDETVLLNKKVVLDKAVSDLEVRVWVDELVDIELTGYSLIPIDDNENPSLL</sequence>
<gene>
    <name evidence="2" type="ORF">LX24_01067</name>
</gene>
<feature type="transmembrane region" description="Helical" evidence="1">
    <location>
        <begin position="175"/>
        <end position="192"/>
    </location>
</feature>
<feature type="transmembrane region" description="Helical" evidence="1">
    <location>
        <begin position="143"/>
        <end position="163"/>
    </location>
</feature>
<evidence type="ECO:0000313" key="3">
    <source>
        <dbReference type="Proteomes" id="UP000323166"/>
    </source>
</evidence>
<proteinExistence type="predicted"/>
<feature type="transmembrane region" description="Helical" evidence="1">
    <location>
        <begin position="222"/>
        <end position="242"/>
    </location>
</feature>
<keyword evidence="1" id="KW-0812">Transmembrane</keyword>
<dbReference type="RefSeq" id="WP_166511100.1">
    <property type="nucleotide sequence ID" value="NZ_VNHM01000004.1"/>
</dbReference>
<feature type="transmembrane region" description="Helical" evidence="1">
    <location>
        <begin position="93"/>
        <end position="113"/>
    </location>
</feature>
<keyword evidence="3" id="KW-1185">Reference proteome</keyword>
<protein>
    <recommendedName>
        <fullName evidence="4">4-amino-4-deoxy-L-arabinose transferase-like glycosyltransferase</fullName>
    </recommendedName>
</protein>
<evidence type="ECO:0000256" key="1">
    <source>
        <dbReference type="SAM" id="Phobius"/>
    </source>
</evidence>
<organism evidence="2 3">
    <name type="scientific">Desulfallas thermosapovorans DSM 6562</name>
    <dbReference type="NCBI Taxonomy" id="1121431"/>
    <lineage>
        <taxon>Bacteria</taxon>
        <taxon>Bacillati</taxon>
        <taxon>Bacillota</taxon>
        <taxon>Clostridia</taxon>
        <taxon>Eubacteriales</taxon>
        <taxon>Desulfallaceae</taxon>
        <taxon>Desulfallas</taxon>
    </lineage>
</organism>
<feature type="transmembrane region" description="Helical" evidence="1">
    <location>
        <begin position="68"/>
        <end position="87"/>
    </location>
</feature>
<dbReference type="EMBL" id="VNHM01000004">
    <property type="protein sequence ID" value="TYO96598.1"/>
    <property type="molecule type" value="Genomic_DNA"/>
</dbReference>
<reference evidence="2 3" key="1">
    <citation type="submission" date="2019-07" db="EMBL/GenBank/DDBJ databases">
        <title>Genomic Encyclopedia of Type Strains, Phase I: the one thousand microbial genomes (KMG-I) project.</title>
        <authorList>
            <person name="Kyrpides N."/>
        </authorList>
    </citation>
    <scope>NUCLEOTIDE SEQUENCE [LARGE SCALE GENOMIC DNA]</scope>
    <source>
        <strain evidence="2 3">DSM 6562</strain>
    </source>
</reference>
<feature type="transmembrane region" description="Helical" evidence="1">
    <location>
        <begin position="396"/>
        <end position="413"/>
    </location>
</feature>
<keyword evidence="1" id="KW-0472">Membrane</keyword>
<evidence type="ECO:0000313" key="2">
    <source>
        <dbReference type="EMBL" id="TYO96598.1"/>
    </source>
</evidence>
<name>A0A5S4ZUL3_9FIRM</name>
<accession>A0A5S4ZUL3</accession>
<comment type="caution">
    <text evidence="2">The sequence shown here is derived from an EMBL/GenBank/DDBJ whole genome shotgun (WGS) entry which is preliminary data.</text>
</comment>
<feature type="transmembrane region" description="Helical" evidence="1">
    <location>
        <begin position="419"/>
        <end position="437"/>
    </location>
</feature>
<dbReference type="Proteomes" id="UP000323166">
    <property type="component" value="Unassembled WGS sequence"/>
</dbReference>
<feature type="transmembrane region" description="Helical" evidence="1">
    <location>
        <begin position="198"/>
        <end position="215"/>
    </location>
</feature>
<feature type="transmembrane region" description="Helical" evidence="1">
    <location>
        <begin position="300"/>
        <end position="319"/>
    </location>
</feature>
<feature type="transmembrane region" description="Helical" evidence="1">
    <location>
        <begin position="120"/>
        <end position="137"/>
    </location>
</feature>
<evidence type="ECO:0008006" key="4">
    <source>
        <dbReference type="Google" id="ProtNLM"/>
    </source>
</evidence>
<feature type="transmembrane region" description="Helical" evidence="1">
    <location>
        <begin position="325"/>
        <end position="341"/>
    </location>
</feature>
<keyword evidence="1" id="KW-1133">Transmembrane helix</keyword>
<dbReference type="AlphaFoldDB" id="A0A5S4ZUL3"/>